<sequence length="43" mass="4588">VVIAIVAAVVAVEFFVFGAGSIFWGSILLGMIVVVFAETMRTR</sequence>
<name>A0A2U3PCN9_9MYCO</name>
<evidence type="ECO:0000313" key="3">
    <source>
        <dbReference type="Proteomes" id="UP000240424"/>
    </source>
</evidence>
<proteinExistence type="predicted"/>
<keyword evidence="1" id="KW-1133">Transmembrane helix</keyword>
<dbReference type="Proteomes" id="UP000240424">
    <property type="component" value="Unassembled WGS sequence"/>
</dbReference>
<keyword evidence="3" id="KW-1185">Reference proteome</keyword>
<evidence type="ECO:0000313" key="2">
    <source>
        <dbReference type="EMBL" id="SPM41509.1"/>
    </source>
</evidence>
<dbReference type="EMBL" id="FUEZ01000004">
    <property type="protein sequence ID" value="SPM41509.1"/>
    <property type="molecule type" value="Genomic_DNA"/>
</dbReference>
<organism evidence="2 3">
    <name type="scientific">Mycobacterium numidiamassiliense</name>
    <dbReference type="NCBI Taxonomy" id="1841861"/>
    <lineage>
        <taxon>Bacteria</taxon>
        <taxon>Bacillati</taxon>
        <taxon>Actinomycetota</taxon>
        <taxon>Actinomycetes</taxon>
        <taxon>Mycobacteriales</taxon>
        <taxon>Mycobacteriaceae</taxon>
        <taxon>Mycobacterium</taxon>
    </lineage>
</organism>
<feature type="transmembrane region" description="Helical" evidence="1">
    <location>
        <begin position="14"/>
        <end position="37"/>
    </location>
</feature>
<protein>
    <submittedName>
        <fullName evidence="2">Mycobacterium numidiamassiliense ORFan</fullName>
    </submittedName>
</protein>
<keyword evidence="1" id="KW-0812">Transmembrane</keyword>
<reference evidence="2 3" key="1">
    <citation type="submission" date="2017-01" db="EMBL/GenBank/DDBJ databases">
        <authorList>
            <consortium name="Urmite Genomes"/>
        </authorList>
    </citation>
    <scope>NUCLEOTIDE SEQUENCE [LARGE SCALE GENOMIC DNA]</scope>
    <source>
        <strain evidence="2 3">AB215</strain>
    </source>
</reference>
<evidence type="ECO:0000256" key="1">
    <source>
        <dbReference type="SAM" id="Phobius"/>
    </source>
</evidence>
<dbReference type="AlphaFoldDB" id="A0A2U3PCN9"/>
<feature type="non-terminal residue" evidence="2">
    <location>
        <position position="1"/>
    </location>
</feature>
<accession>A0A2U3PCN9</accession>
<gene>
    <name evidence="2" type="ORF">MNAB215_3714</name>
</gene>
<keyword evidence="1" id="KW-0472">Membrane</keyword>